<keyword evidence="2" id="KW-1185">Reference proteome</keyword>
<organism evidence="1 2">
    <name type="scientific">Trichostrongylus colubriformis</name>
    <name type="common">Black scour worm</name>
    <dbReference type="NCBI Taxonomy" id="6319"/>
    <lineage>
        <taxon>Eukaryota</taxon>
        <taxon>Metazoa</taxon>
        <taxon>Ecdysozoa</taxon>
        <taxon>Nematoda</taxon>
        <taxon>Chromadorea</taxon>
        <taxon>Rhabditida</taxon>
        <taxon>Rhabditina</taxon>
        <taxon>Rhabditomorpha</taxon>
        <taxon>Strongyloidea</taxon>
        <taxon>Trichostrongylidae</taxon>
        <taxon>Trichostrongylus</taxon>
    </lineage>
</organism>
<accession>A0AAN8FCQ4</accession>
<dbReference type="EMBL" id="WIXE01014031">
    <property type="protein sequence ID" value="KAK5974615.1"/>
    <property type="molecule type" value="Genomic_DNA"/>
</dbReference>
<dbReference type="AlphaFoldDB" id="A0AAN8FCQ4"/>
<gene>
    <name evidence="1" type="ORF">GCK32_016157</name>
</gene>
<evidence type="ECO:0000313" key="1">
    <source>
        <dbReference type="EMBL" id="KAK5974615.1"/>
    </source>
</evidence>
<sequence length="217" mass="23795">IVSLCSFLGSLSLIDSAGRVFHSTRDSSGWEQDISHTGATCCLAQSKLAIWKVTCDGIILVKPNSVNDWIAIAPPPDLPANITPSQVFSSPNGIYVWILANGRGWARANINERNPSGARWTETYHTSDLCNLAIGDNVVWALDASGRLLRLRGLAAGNPAGNYWRVISGEAFRAISIDAQSNLWAIDMENHLVRHLSDVFVPNQFHSCDVRDSYEFV</sequence>
<dbReference type="Proteomes" id="UP001331761">
    <property type="component" value="Unassembled WGS sequence"/>
</dbReference>
<proteinExistence type="predicted"/>
<name>A0AAN8FCQ4_TRICO</name>
<feature type="non-terminal residue" evidence="1">
    <location>
        <position position="1"/>
    </location>
</feature>
<comment type="caution">
    <text evidence="1">The sequence shown here is derived from an EMBL/GenBank/DDBJ whole genome shotgun (WGS) entry which is preliminary data.</text>
</comment>
<reference evidence="1 2" key="1">
    <citation type="submission" date="2019-10" db="EMBL/GenBank/DDBJ databases">
        <title>Assembly and Annotation for the nematode Trichostrongylus colubriformis.</title>
        <authorList>
            <person name="Martin J."/>
        </authorList>
    </citation>
    <scope>NUCLEOTIDE SEQUENCE [LARGE SCALE GENOMIC DNA]</scope>
    <source>
        <strain evidence="1">G859</strain>
        <tissue evidence="1">Whole worm</tissue>
    </source>
</reference>
<evidence type="ECO:0000313" key="2">
    <source>
        <dbReference type="Proteomes" id="UP001331761"/>
    </source>
</evidence>
<protein>
    <submittedName>
        <fullName evidence="1">Uncharacterized protein</fullName>
    </submittedName>
</protein>
<dbReference type="SUPFAM" id="SSF63829">
    <property type="entry name" value="Calcium-dependent phosphotriesterase"/>
    <property type="match status" value="1"/>
</dbReference>